<reference evidence="8 9" key="1">
    <citation type="journal article" date="2011" name="J. Microbiol.">
        <title>Gramella jeungdoensis sp. nov., isolated from a solar saltern in Korea.</title>
        <authorList>
            <person name="Joung Y."/>
            <person name="Kim H."/>
            <person name="Jang T."/>
            <person name="Ahn T.S."/>
            <person name="Joh K."/>
        </authorList>
    </citation>
    <scope>NUCLEOTIDE SEQUENCE [LARGE SCALE GENOMIC DNA]</scope>
    <source>
        <strain evidence="8 9">KCTC 23123</strain>
    </source>
</reference>
<dbReference type="GO" id="GO:0016831">
    <property type="term" value="F:carboxy-lyase activity"/>
    <property type="evidence" value="ECO:0007669"/>
    <property type="project" value="UniProtKB-KW"/>
</dbReference>
<keyword evidence="8" id="KW-0808">Transferase</keyword>
<gene>
    <name evidence="8" type="ORF">E2488_14205</name>
</gene>
<evidence type="ECO:0000256" key="5">
    <source>
        <dbReference type="ARBA" id="ARBA00023239"/>
    </source>
</evidence>
<dbReference type="InterPro" id="IPR002129">
    <property type="entry name" value="PyrdxlP-dep_de-COase"/>
</dbReference>
<feature type="modified residue" description="N6-(pyridoxal phosphate)lysine" evidence="6">
    <location>
        <position position="263"/>
    </location>
</feature>
<dbReference type="GO" id="GO:0019752">
    <property type="term" value="P:carboxylic acid metabolic process"/>
    <property type="evidence" value="ECO:0007669"/>
    <property type="project" value="InterPro"/>
</dbReference>
<name>A0A4Y8APU9_9FLAO</name>
<dbReference type="InterPro" id="IPR015424">
    <property type="entry name" value="PyrdxlP-dep_Trfase"/>
</dbReference>
<sequence>MKYWKKYSKEKLIKRIDTALNANVNFQTSKALGYPVSRLDENVFNTSGSFLDESPLLKSFIANPNNIGCHTLGKSEEAFKGSQELEREIIQVLAVDIFKAKENEYDGYIATGGTEANIQALWVYRNLYKKEFNATLDEMVILSSEDTHYSVHKGSNLLSIENVSIPVDFNSREILKDELDSIVKDLISNGKKYFMVISNMATTMFGSVDNPDMYAEILEKYNVAFKIHVDGAFGGFIYPISNKNSTINFENPNISSITIDAHKMLQAPYGTGVFLCRKGLIENVLTTEAQYVDGMDLTIVGSRSGANAIAVWMILFSYGYYGWFEKINTLLLRTKWFTKQMDALNIEYFRDPFMNIVTLKSEYIPKNIAHKFGLVPDTHNGANSWYKVIMMDHVEIDDLIIFVEELQKELVSLDMN</sequence>
<dbReference type="InterPro" id="IPR051151">
    <property type="entry name" value="Group_II_Decarboxylase"/>
</dbReference>
<dbReference type="GO" id="GO:0030170">
    <property type="term" value="F:pyridoxal phosphate binding"/>
    <property type="evidence" value="ECO:0007669"/>
    <property type="project" value="InterPro"/>
</dbReference>
<keyword evidence="9" id="KW-1185">Reference proteome</keyword>
<keyword evidence="8" id="KW-0032">Aminotransferase</keyword>
<evidence type="ECO:0000256" key="6">
    <source>
        <dbReference type="PIRSR" id="PIRSR602129-50"/>
    </source>
</evidence>
<comment type="caution">
    <text evidence="8">The sequence shown here is derived from an EMBL/GenBank/DDBJ whole genome shotgun (WGS) entry which is preliminary data.</text>
</comment>
<dbReference type="Gene3D" id="3.40.640.10">
    <property type="entry name" value="Type I PLP-dependent aspartate aminotransferase-like (Major domain)"/>
    <property type="match status" value="1"/>
</dbReference>
<evidence type="ECO:0000313" key="9">
    <source>
        <dbReference type="Proteomes" id="UP000298517"/>
    </source>
</evidence>
<dbReference type="PANTHER" id="PTHR46101:SF18">
    <property type="entry name" value="HISTIDINE DECARBOXYLASE"/>
    <property type="match status" value="1"/>
</dbReference>
<evidence type="ECO:0000256" key="2">
    <source>
        <dbReference type="ARBA" id="ARBA00009533"/>
    </source>
</evidence>
<evidence type="ECO:0000313" key="8">
    <source>
        <dbReference type="EMBL" id="TEW72596.1"/>
    </source>
</evidence>
<dbReference type="GO" id="GO:0008483">
    <property type="term" value="F:transaminase activity"/>
    <property type="evidence" value="ECO:0007669"/>
    <property type="project" value="UniProtKB-KW"/>
</dbReference>
<comment type="similarity">
    <text evidence="2 7">Belongs to the group II decarboxylase family.</text>
</comment>
<protein>
    <submittedName>
        <fullName evidence="8">Aspartate aminotransferase family protein</fullName>
    </submittedName>
</protein>
<dbReference type="RefSeq" id="WP_134249040.1">
    <property type="nucleotide sequence ID" value="NZ_SNQI01000005.1"/>
</dbReference>
<evidence type="ECO:0000256" key="4">
    <source>
        <dbReference type="ARBA" id="ARBA00022898"/>
    </source>
</evidence>
<evidence type="ECO:0000256" key="3">
    <source>
        <dbReference type="ARBA" id="ARBA00022793"/>
    </source>
</evidence>
<evidence type="ECO:0000256" key="1">
    <source>
        <dbReference type="ARBA" id="ARBA00001933"/>
    </source>
</evidence>
<keyword evidence="3" id="KW-0210">Decarboxylase</keyword>
<dbReference type="AlphaFoldDB" id="A0A4Y8APU9"/>
<organism evidence="8 9">
    <name type="scientific">Gramella jeungdoensis</name>
    <dbReference type="NCBI Taxonomy" id="708091"/>
    <lineage>
        <taxon>Bacteria</taxon>
        <taxon>Pseudomonadati</taxon>
        <taxon>Bacteroidota</taxon>
        <taxon>Flavobacteriia</taxon>
        <taxon>Flavobacteriales</taxon>
        <taxon>Flavobacteriaceae</taxon>
        <taxon>Christiangramia</taxon>
    </lineage>
</organism>
<comment type="cofactor">
    <cofactor evidence="1 6 7">
        <name>pyridoxal 5'-phosphate</name>
        <dbReference type="ChEBI" id="CHEBI:597326"/>
    </cofactor>
</comment>
<dbReference type="OrthoDB" id="9803665at2"/>
<dbReference type="Pfam" id="PF00282">
    <property type="entry name" value="Pyridoxal_deC"/>
    <property type="match status" value="1"/>
</dbReference>
<dbReference type="PANTHER" id="PTHR46101">
    <property type="match status" value="1"/>
</dbReference>
<keyword evidence="4 6" id="KW-0663">Pyridoxal phosphate</keyword>
<dbReference type="InterPro" id="IPR015421">
    <property type="entry name" value="PyrdxlP-dep_Trfase_major"/>
</dbReference>
<evidence type="ECO:0000256" key="7">
    <source>
        <dbReference type="RuleBase" id="RU000382"/>
    </source>
</evidence>
<dbReference type="Proteomes" id="UP000298517">
    <property type="component" value="Unassembled WGS sequence"/>
</dbReference>
<accession>A0A4Y8APU9</accession>
<proteinExistence type="inferred from homology"/>
<dbReference type="SUPFAM" id="SSF53383">
    <property type="entry name" value="PLP-dependent transferases"/>
    <property type="match status" value="1"/>
</dbReference>
<dbReference type="EMBL" id="SNQI01000005">
    <property type="protein sequence ID" value="TEW72596.1"/>
    <property type="molecule type" value="Genomic_DNA"/>
</dbReference>
<keyword evidence="5 7" id="KW-0456">Lyase</keyword>